<name>A0A7J6XHL1_THATH</name>
<accession>A0A7J6XHL1</accession>
<feature type="region of interest" description="Disordered" evidence="1">
    <location>
        <begin position="12"/>
        <end position="33"/>
    </location>
</feature>
<reference evidence="2 3" key="1">
    <citation type="submission" date="2020-06" db="EMBL/GenBank/DDBJ databases">
        <title>Transcriptomic and genomic resources for Thalictrum thalictroides and T. hernandezii: Facilitating candidate gene discovery in an emerging model plant lineage.</title>
        <authorList>
            <person name="Arias T."/>
            <person name="Riano-Pachon D.M."/>
            <person name="Di Stilio V.S."/>
        </authorList>
    </citation>
    <scope>NUCLEOTIDE SEQUENCE [LARGE SCALE GENOMIC DNA]</scope>
    <source>
        <strain evidence="3">cv. WT478/WT964</strain>
        <tissue evidence="2">Leaves</tissue>
    </source>
</reference>
<keyword evidence="2" id="KW-0808">Transferase</keyword>
<keyword evidence="2" id="KW-0418">Kinase</keyword>
<gene>
    <name evidence="2" type="ORF">FRX31_002121</name>
</gene>
<evidence type="ECO:0000313" key="3">
    <source>
        <dbReference type="Proteomes" id="UP000554482"/>
    </source>
</evidence>
<comment type="caution">
    <text evidence="2">The sequence shown here is derived from an EMBL/GenBank/DDBJ whole genome shotgun (WGS) entry which is preliminary data.</text>
</comment>
<dbReference type="EMBL" id="JABWDY010000182">
    <property type="protein sequence ID" value="KAF5208292.1"/>
    <property type="molecule type" value="Genomic_DNA"/>
</dbReference>
<dbReference type="Proteomes" id="UP000554482">
    <property type="component" value="Unassembled WGS sequence"/>
</dbReference>
<evidence type="ECO:0000256" key="1">
    <source>
        <dbReference type="SAM" id="MobiDB-lite"/>
    </source>
</evidence>
<feature type="non-terminal residue" evidence="2">
    <location>
        <position position="137"/>
    </location>
</feature>
<sequence length="137" mass="15288">MGCNCFKASAIDDSRESPRDRLSSKASSDLRVSRVASSRREEVVRLKERPSSRDGRVMLIDRQTNGSTRLQTENFERKREKAAEYIIAHHPGIGSIPKAAEGEHVAAGWPSWLAAVAGEAIRGWIPRRADSFEKLDK</sequence>
<organism evidence="2 3">
    <name type="scientific">Thalictrum thalictroides</name>
    <name type="common">Rue-anemone</name>
    <name type="synonym">Anemone thalictroides</name>
    <dbReference type="NCBI Taxonomy" id="46969"/>
    <lineage>
        <taxon>Eukaryota</taxon>
        <taxon>Viridiplantae</taxon>
        <taxon>Streptophyta</taxon>
        <taxon>Embryophyta</taxon>
        <taxon>Tracheophyta</taxon>
        <taxon>Spermatophyta</taxon>
        <taxon>Magnoliopsida</taxon>
        <taxon>Ranunculales</taxon>
        <taxon>Ranunculaceae</taxon>
        <taxon>Thalictroideae</taxon>
        <taxon>Thalictrum</taxon>
    </lineage>
</organism>
<evidence type="ECO:0000313" key="2">
    <source>
        <dbReference type="EMBL" id="KAF5208292.1"/>
    </source>
</evidence>
<dbReference type="AlphaFoldDB" id="A0A7J6XHL1"/>
<protein>
    <submittedName>
        <fullName evidence="2">Kinase domain</fullName>
    </submittedName>
</protein>
<dbReference type="OrthoDB" id="693357at2759"/>
<feature type="compositionally biased region" description="Basic and acidic residues" evidence="1">
    <location>
        <begin position="12"/>
        <end position="23"/>
    </location>
</feature>
<dbReference type="GO" id="GO:0016301">
    <property type="term" value="F:kinase activity"/>
    <property type="evidence" value="ECO:0007669"/>
    <property type="project" value="UniProtKB-KW"/>
</dbReference>
<keyword evidence="3" id="KW-1185">Reference proteome</keyword>
<proteinExistence type="predicted"/>